<evidence type="ECO:0000313" key="2">
    <source>
        <dbReference type="EMBL" id="VAW93948.1"/>
    </source>
</evidence>
<dbReference type="InterPro" id="IPR015943">
    <property type="entry name" value="WD40/YVTN_repeat-like_dom_sf"/>
</dbReference>
<dbReference type="InterPro" id="IPR011047">
    <property type="entry name" value="Quinoprotein_ADH-like_sf"/>
</dbReference>
<dbReference type="Gene3D" id="2.40.10.480">
    <property type="match status" value="1"/>
</dbReference>
<dbReference type="InterPro" id="IPR002372">
    <property type="entry name" value="PQQ_rpt_dom"/>
</dbReference>
<dbReference type="PANTHER" id="PTHR34512">
    <property type="entry name" value="CELL SURFACE PROTEIN"/>
    <property type="match status" value="1"/>
</dbReference>
<dbReference type="EMBL" id="UOFT01000035">
    <property type="protein sequence ID" value="VAW93948.1"/>
    <property type="molecule type" value="Genomic_DNA"/>
</dbReference>
<feature type="domain" description="Pyrrolo-quinoline quinone repeat" evidence="1">
    <location>
        <begin position="302"/>
        <end position="401"/>
    </location>
</feature>
<dbReference type="Pfam" id="PF13360">
    <property type="entry name" value="PQQ_2"/>
    <property type="match status" value="2"/>
</dbReference>
<accession>A0A3B0ZKL5</accession>
<protein>
    <recommendedName>
        <fullName evidence="1">Pyrrolo-quinoline quinone repeat domain-containing protein</fullName>
    </recommendedName>
</protein>
<dbReference type="PANTHER" id="PTHR34512:SF30">
    <property type="entry name" value="OUTER MEMBRANE PROTEIN ASSEMBLY FACTOR BAMB"/>
    <property type="match status" value="1"/>
</dbReference>
<reference evidence="2" key="1">
    <citation type="submission" date="2018-06" db="EMBL/GenBank/DDBJ databases">
        <authorList>
            <person name="Zhirakovskaya E."/>
        </authorList>
    </citation>
    <scope>NUCLEOTIDE SEQUENCE</scope>
</reference>
<organism evidence="2">
    <name type="scientific">hydrothermal vent metagenome</name>
    <dbReference type="NCBI Taxonomy" id="652676"/>
    <lineage>
        <taxon>unclassified sequences</taxon>
        <taxon>metagenomes</taxon>
        <taxon>ecological metagenomes</taxon>
    </lineage>
</organism>
<dbReference type="AlphaFoldDB" id="A0A3B0ZKL5"/>
<dbReference type="SUPFAM" id="SSF50998">
    <property type="entry name" value="Quinoprotein alcohol dehydrogenase-like"/>
    <property type="match status" value="2"/>
</dbReference>
<proteinExistence type="predicted"/>
<name>A0A3B0ZKL5_9ZZZZ</name>
<gene>
    <name evidence="2" type="ORF">MNBD_GAMMA23-1080</name>
</gene>
<dbReference type="Gene3D" id="2.130.10.10">
    <property type="entry name" value="YVTN repeat-like/Quinoprotein amine dehydrogenase"/>
    <property type="match status" value="1"/>
</dbReference>
<evidence type="ECO:0000259" key="1">
    <source>
        <dbReference type="Pfam" id="PF13360"/>
    </source>
</evidence>
<sequence length="618" mass="70439">MTRFIQNTLIFLVSFMTPVTQAGTFDTDVNVSAYADAEQLQKEAAKYKPAKWKIPLNQNVIENMLVLDGELAVLSLRNYRRGLKRDRITLIDLAKGEMLWSRSVTEDEKDISIIAISKKYILIRTDSENTTNLITLKLRSGQPVWQKEIPATGRVMVQQMDSNHVVLATANNSKVEYQYINISTGDKLWLYRTTKTGAAITKLISHKKGIVVPANQLAYLDAKTGRVLWKVKIKYNNNTAPPVLWNNDLYIVDVNNKLNRVNLAKGKYIWSHKNPNRYLIMAVDVGKKQVFLRGLENGTVGQESVVIMLDKKRGRLKWRQTVNDKLPLISNLVDYKNHVYVGSPTTLYALEKSTGDIKFSKLVSKSQLSLYPLMLRRFDKKIVFIGELTVAAYHATTGKKYYRRGLTGINPAADLSALEISIKRLTKKRKEQRNKPMESRVCSFCQMSAASQTRADAIYRNPERFTAGERSSWRINVSFSRMYAAMGVYESALNFSQKVYEGLISQMDKENLARHKLIRTTILGAYPAMITEKYVYRPTRSLDLIDPDAGEFMQITAINLETGKKSKTSMSVPYKDYGLWVYVDEKRKIAYQQSIGFSHNADKPLMSYLIAKPVVLPR</sequence>
<feature type="domain" description="Pyrrolo-quinoline quinone repeat" evidence="1">
    <location>
        <begin position="85"/>
        <end position="283"/>
    </location>
</feature>